<comment type="caution">
    <text evidence="2">The sequence shown here is derived from an EMBL/GenBank/DDBJ whole genome shotgun (WGS) entry which is preliminary data.</text>
</comment>
<feature type="compositionally biased region" description="Basic and acidic residues" evidence="1">
    <location>
        <begin position="57"/>
        <end position="69"/>
    </location>
</feature>
<feature type="non-terminal residue" evidence="2">
    <location>
        <position position="79"/>
    </location>
</feature>
<protein>
    <submittedName>
        <fullName evidence="2">Uncharacterized protein</fullName>
    </submittedName>
</protein>
<keyword evidence="3" id="KW-1185">Reference proteome</keyword>
<sequence>MWHLLGHDLEFEFYRGCQGVGSSRFFRLTVATAGAWGVEDTRFYSLVRPWKQMHERGSCNQENRTRDEQPVVGSTLGVL</sequence>
<evidence type="ECO:0000313" key="3">
    <source>
        <dbReference type="Proteomes" id="UP000269945"/>
    </source>
</evidence>
<dbReference type="Proteomes" id="UP000269945">
    <property type="component" value="Unassembled WGS sequence"/>
</dbReference>
<dbReference type="EMBL" id="CYRY02035857">
    <property type="protein sequence ID" value="VCX15746.1"/>
    <property type="molecule type" value="Genomic_DNA"/>
</dbReference>
<evidence type="ECO:0000256" key="1">
    <source>
        <dbReference type="SAM" id="MobiDB-lite"/>
    </source>
</evidence>
<proteinExistence type="predicted"/>
<name>A0A9X9Q4U5_GULGU</name>
<feature type="region of interest" description="Disordered" evidence="1">
    <location>
        <begin position="57"/>
        <end position="79"/>
    </location>
</feature>
<evidence type="ECO:0000313" key="2">
    <source>
        <dbReference type="EMBL" id="VCX15746.1"/>
    </source>
</evidence>
<organism evidence="2 3">
    <name type="scientific">Gulo gulo</name>
    <name type="common">Wolverine</name>
    <name type="synonym">Gluton</name>
    <dbReference type="NCBI Taxonomy" id="48420"/>
    <lineage>
        <taxon>Eukaryota</taxon>
        <taxon>Metazoa</taxon>
        <taxon>Chordata</taxon>
        <taxon>Craniata</taxon>
        <taxon>Vertebrata</taxon>
        <taxon>Euteleostomi</taxon>
        <taxon>Mammalia</taxon>
        <taxon>Eutheria</taxon>
        <taxon>Laurasiatheria</taxon>
        <taxon>Carnivora</taxon>
        <taxon>Caniformia</taxon>
        <taxon>Musteloidea</taxon>
        <taxon>Mustelidae</taxon>
        <taxon>Guloninae</taxon>
        <taxon>Gulo</taxon>
    </lineage>
</organism>
<gene>
    <name evidence="2" type="ORF">BN2614_LOCUS1</name>
</gene>
<dbReference type="AlphaFoldDB" id="A0A9X9Q4U5"/>
<reference evidence="2 3" key="1">
    <citation type="submission" date="2018-10" db="EMBL/GenBank/DDBJ databases">
        <authorList>
            <person name="Ekblom R."/>
            <person name="Jareborg N."/>
        </authorList>
    </citation>
    <scope>NUCLEOTIDE SEQUENCE [LARGE SCALE GENOMIC DNA]</scope>
    <source>
        <tissue evidence="2">Muscle</tissue>
    </source>
</reference>
<accession>A0A9X9Q4U5</accession>